<keyword evidence="6 8" id="KW-0472">Membrane</keyword>
<comment type="caution">
    <text evidence="10">The sequence shown here is derived from an EMBL/GenBank/DDBJ whole genome shotgun (WGS) entry which is preliminary data.</text>
</comment>
<evidence type="ECO:0000256" key="2">
    <source>
        <dbReference type="ARBA" id="ARBA00008284"/>
    </source>
</evidence>
<accession>A0A2G5UFM0</accession>
<keyword evidence="3 8" id="KW-0812">Transmembrane</keyword>
<dbReference type="EMBL" id="PDUG01000003">
    <property type="protein sequence ID" value="PIC38350.1"/>
    <property type="molecule type" value="Genomic_DNA"/>
</dbReference>
<proteinExistence type="inferred from homology"/>
<feature type="domain" description="TM2" evidence="9">
    <location>
        <begin position="157"/>
        <end position="205"/>
    </location>
</feature>
<dbReference type="Pfam" id="PF05154">
    <property type="entry name" value="TM2"/>
    <property type="match status" value="1"/>
</dbReference>
<organism evidence="10 11">
    <name type="scientific">Caenorhabditis nigoni</name>
    <dbReference type="NCBI Taxonomy" id="1611254"/>
    <lineage>
        <taxon>Eukaryota</taxon>
        <taxon>Metazoa</taxon>
        <taxon>Ecdysozoa</taxon>
        <taxon>Nematoda</taxon>
        <taxon>Chromadorea</taxon>
        <taxon>Rhabditida</taxon>
        <taxon>Rhabditina</taxon>
        <taxon>Rhabditomorpha</taxon>
        <taxon>Rhabditoidea</taxon>
        <taxon>Rhabditidae</taxon>
        <taxon>Peloderinae</taxon>
        <taxon>Caenorhabditis</taxon>
    </lineage>
</organism>
<evidence type="ECO:0000256" key="7">
    <source>
        <dbReference type="ARBA" id="ARBA00023180"/>
    </source>
</evidence>
<evidence type="ECO:0000313" key="11">
    <source>
        <dbReference type="Proteomes" id="UP000230233"/>
    </source>
</evidence>
<dbReference type="AlphaFoldDB" id="A0A2G5UFM0"/>
<reference evidence="11" key="1">
    <citation type="submission" date="2017-10" db="EMBL/GenBank/DDBJ databases">
        <title>Rapid genome shrinkage in a self-fertile nematode reveals novel sperm competition proteins.</title>
        <authorList>
            <person name="Yin D."/>
            <person name="Schwarz E.M."/>
            <person name="Thomas C.G."/>
            <person name="Felde R.L."/>
            <person name="Korf I.F."/>
            <person name="Cutter A.D."/>
            <person name="Schartner C.M."/>
            <person name="Ralston E.J."/>
            <person name="Meyer B.J."/>
            <person name="Haag E.S."/>
        </authorList>
    </citation>
    <scope>NUCLEOTIDE SEQUENCE [LARGE SCALE GENOMIC DNA]</scope>
    <source>
        <strain evidence="11">JU1422</strain>
    </source>
</reference>
<protein>
    <recommendedName>
        <fullName evidence="9">TM2 domain-containing protein</fullName>
    </recommendedName>
</protein>
<evidence type="ECO:0000256" key="8">
    <source>
        <dbReference type="SAM" id="Phobius"/>
    </source>
</evidence>
<keyword evidence="5 8" id="KW-1133">Transmembrane helix</keyword>
<dbReference type="STRING" id="1611254.A0A2G5UFM0"/>
<feature type="transmembrane region" description="Helical" evidence="8">
    <location>
        <begin position="153"/>
        <end position="175"/>
    </location>
</feature>
<name>A0A2G5UFM0_9PELO</name>
<dbReference type="InterPro" id="IPR050932">
    <property type="entry name" value="TM2D1-3-like"/>
</dbReference>
<evidence type="ECO:0000256" key="4">
    <source>
        <dbReference type="ARBA" id="ARBA00022729"/>
    </source>
</evidence>
<dbReference type="Proteomes" id="UP000230233">
    <property type="component" value="Chromosome III"/>
</dbReference>
<feature type="transmembrane region" description="Helical" evidence="8">
    <location>
        <begin position="196"/>
        <end position="215"/>
    </location>
</feature>
<comment type="subcellular location">
    <subcellularLocation>
        <location evidence="1">Membrane</location>
        <topology evidence="1">Multi-pass membrane protein</topology>
    </subcellularLocation>
</comment>
<evidence type="ECO:0000256" key="3">
    <source>
        <dbReference type="ARBA" id="ARBA00022692"/>
    </source>
</evidence>
<dbReference type="GO" id="GO:0016020">
    <property type="term" value="C:membrane"/>
    <property type="evidence" value="ECO:0007669"/>
    <property type="project" value="UniProtKB-SubCell"/>
</dbReference>
<sequence>MPFSRRILNVRRVIQMLRIAYLISLFLVADGVSKEEFRIDFEYPKEKPEACIDSLKDEDPSDFHYTSTNPLGPVVECHLLDPSFILCEDPVPLYGPGQTGQQPSNDSYHNEGKCLRMGGYRAEHIEFTNVKCRVLPCIECRGPRSFSKLTPCIIYTGHYFLTTLLYSIFLGVVAVDRFCLGYSAMAVGKLMTLGGFGIWWIVDIFLLVLGVLGPADDSNWEPYY</sequence>
<evidence type="ECO:0000313" key="10">
    <source>
        <dbReference type="EMBL" id="PIC38350.1"/>
    </source>
</evidence>
<keyword evidence="11" id="KW-1185">Reference proteome</keyword>
<evidence type="ECO:0000256" key="1">
    <source>
        <dbReference type="ARBA" id="ARBA00004141"/>
    </source>
</evidence>
<evidence type="ECO:0000259" key="9">
    <source>
        <dbReference type="Pfam" id="PF05154"/>
    </source>
</evidence>
<dbReference type="PANTHER" id="PTHR21016:SF4">
    <property type="entry name" value="TM2 DOMAIN-CONTAINING PROTEIN 2"/>
    <property type="match status" value="1"/>
</dbReference>
<dbReference type="OrthoDB" id="408511at2759"/>
<comment type="similarity">
    <text evidence="2">Belongs to the TM2 family.</text>
</comment>
<evidence type="ECO:0000256" key="6">
    <source>
        <dbReference type="ARBA" id="ARBA00023136"/>
    </source>
</evidence>
<keyword evidence="7" id="KW-0325">Glycoprotein</keyword>
<evidence type="ECO:0000256" key="5">
    <source>
        <dbReference type="ARBA" id="ARBA00022989"/>
    </source>
</evidence>
<dbReference type="InterPro" id="IPR007829">
    <property type="entry name" value="TM2"/>
</dbReference>
<gene>
    <name evidence="10" type="primary">Cni-C02F5.13</name>
    <name evidence="10" type="synonym">Cnig_chr_III.g10389</name>
    <name evidence="10" type="ORF">B9Z55_010389</name>
</gene>
<dbReference type="PANTHER" id="PTHR21016">
    <property type="entry name" value="BETA-AMYLOID BINDING PROTEIN-RELATED"/>
    <property type="match status" value="1"/>
</dbReference>
<keyword evidence="4" id="KW-0732">Signal</keyword>